<dbReference type="AlphaFoldDB" id="A0A4T9T636"/>
<keyword evidence="2" id="KW-1185">Reference proteome</keyword>
<comment type="caution">
    <text evidence="1">The sequence shown here is derived from an EMBL/GenBank/DDBJ whole genome shotgun (WGS) entry which is preliminary data.</text>
</comment>
<evidence type="ECO:0000313" key="1">
    <source>
        <dbReference type="EMBL" id="TJW09731.1"/>
    </source>
</evidence>
<protein>
    <submittedName>
        <fullName evidence="1">Uncharacterized protein</fullName>
    </submittedName>
</protein>
<dbReference type="RefSeq" id="WP_136846144.1">
    <property type="nucleotide sequence ID" value="NZ_CAOKAH010000006.1"/>
</dbReference>
<sequence length="243" mass="27270">MEELESKSDSEKDSVSCTPAMLPEACKQELPPEIIDFYLTKAPYAKSDKGSSRQSIRLDSFNWSGAGPLGLLMNWISWHFIDGDSLLLSFHASKKVDKRLGLLGLSTNEVNLYAQRGALTISNTISLDEEGQCRCTLNETYCTCFFRHIRNSIAHAFYLCYDNGWVLLRDASCNPGTAEENMSFTGGLLVTLDFLYELMEFVKKGYENGGAMRKELAEGLSGKTYRVELNRTLDLEHKESKEG</sequence>
<name>A0A4T9T636_9ACTN</name>
<dbReference type="EMBL" id="SSTM01000007">
    <property type="protein sequence ID" value="TJW09731.1"/>
    <property type="molecule type" value="Genomic_DNA"/>
</dbReference>
<evidence type="ECO:0000313" key="2">
    <source>
        <dbReference type="Proteomes" id="UP000309454"/>
    </source>
</evidence>
<gene>
    <name evidence="1" type="ORF">E5982_08765</name>
</gene>
<dbReference type="Proteomes" id="UP000309454">
    <property type="component" value="Unassembled WGS sequence"/>
</dbReference>
<dbReference type="OrthoDB" id="2083881at2"/>
<proteinExistence type="predicted"/>
<organism evidence="1 2">
    <name type="scientific">Parvibacter caecicola</name>
    <dbReference type="NCBI Taxonomy" id="747645"/>
    <lineage>
        <taxon>Bacteria</taxon>
        <taxon>Bacillati</taxon>
        <taxon>Actinomycetota</taxon>
        <taxon>Coriobacteriia</taxon>
        <taxon>Coriobacteriales</taxon>
        <taxon>Coriobacteriaceae</taxon>
        <taxon>Parvibacter</taxon>
    </lineage>
</organism>
<accession>A0A4T9T636</accession>
<reference evidence="1 2" key="1">
    <citation type="submission" date="2019-04" db="EMBL/GenBank/DDBJ databases">
        <title>Microbes associate with the intestines of laboratory mice.</title>
        <authorList>
            <person name="Navarre W."/>
            <person name="Wong E."/>
            <person name="Huang K.C."/>
            <person name="Tropini C."/>
            <person name="Ng K."/>
            <person name="Yu B."/>
        </authorList>
    </citation>
    <scope>NUCLEOTIDE SEQUENCE [LARGE SCALE GENOMIC DNA]</scope>
    <source>
        <strain evidence="1 2">NM48_B13</strain>
    </source>
</reference>